<dbReference type="SUPFAM" id="SSF56801">
    <property type="entry name" value="Acetyl-CoA synthetase-like"/>
    <property type="match status" value="1"/>
</dbReference>
<dbReference type="SUPFAM" id="SSF47336">
    <property type="entry name" value="ACP-like"/>
    <property type="match status" value="1"/>
</dbReference>
<sequence>MSITVAAETATPRADDQLTAWLPLVAEILGLPEAEVPAAVATESFVALGGTSLQAIGLVSAGQCRLGRDADIAAVLSARPLAEALRGAGVFVESAPLPADPTRGPSHRALLPGQKAMLAAHVLEQDQPYHLMFTLDPDGPLDLARTREALGALAARHESLRTLFTQGANGVDRVVLPAPHQPRLLLQTLPAADVRTVHDLYGRESGKLLRPFEQPPVVFALTSAGDRSLLTVLVHHVLVDGWSIGVLWRDFVELYQGAGAGNAPAPDWIGSRLAAGAASGALAAAMSRVTARLDGAPTSLDLPTDLPPLTEADGRGARLMFELSAEATEATETLARRGRVTVTTVLMAAWALAVSRRAGVSDLVLGMPASGRFEAGMDRIVGLCTRVVPVRCRTDDNLPVGAYLRATGAAVADAVADSDLPFEQVVAELGLTGDAGRNPLAQLGFAAHHELVPDSLTAQGKPWRVHEGHCHGSVFDALLYLQSWGPRPRLALEYATSVLAATDAGELAESLRAVLIDLARDPDAPLGTVTGLSACQSRHLRALGVGGSFDTSDDLWSAFERHAETTPDAPAVTDNRRTLTYREMHQQALAQAAALHAAGVGPGDRVLLEVDRSAAEAVAVLAILRLGAAYVAVDRSATAQWREHLAAAATPRARIGGASAHWPGIPECALATAAGAPVPNPRHTTTPDLPAIIPDPSRAAYVSFTSGSTGVPKGVVVSHRAVLRLAADPDLFADGAGTRMLRLAPLAFDASTLELLVPLAKGDSVSVYPAGDPTPLDLTEFLRTEPVTHAWLTSGFFHLVADHRPDAFRGLRQLFTGGGVVSPVHVRKVLEHCPGLRVTNGYGPTENTTFTSTFHVDSAAGVPDPLPIGRPVHGTEIHVVDPSGRLAPRGAIGELQAAGEGLADGYLDDPGRTAAAFGAHPGLGRRVYRTGDLVRWGADGTLRFLGRNDRQVKIAGHRIELVDVESRIKAQPGVLDAVVFLAGERLCAAVKAAPDADPLPAARPAVEAELAAYARPQRWFTVDEFPLDRNGKVDLRALAAHTSTPDPVAPPPARTASLAEVEDLVAAAWAEALGTDDFDFDEVFFEVGGDSLSLAVARKLIQKRLGGAPIPMTDMYRFPTVQALAAQLHARQAEGAS</sequence>
<dbReference type="Pfam" id="PF00501">
    <property type="entry name" value="AMP-binding"/>
    <property type="match status" value="1"/>
</dbReference>
<dbReference type="PROSITE" id="PS00455">
    <property type="entry name" value="AMP_BINDING"/>
    <property type="match status" value="1"/>
</dbReference>
<evidence type="ECO:0000256" key="2">
    <source>
        <dbReference type="ARBA" id="ARBA00022450"/>
    </source>
</evidence>
<dbReference type="GO" id="GO:0047527">
    <property type="term" value="F:2,3-dihydroxybenzoate-serine ligase activity"/>
    <property type="evidence" value="ECO:0007669"/>
    <property type="project" value="TreeGrafter"/>
</dbReference>
<dbReference type="InterPro" id="IPR036736">
    <property type="entry name" value="ACP-like_sf"/>
</dbReference>
<dbReference type="Gene3D" id="3.30.559.30">
    <property type="entry name" value="Nonribosomal peptide synthetase, condensation domain"/>
    <property type="match status" value="1"/>
</dbReference>
<dbReference type="GO" id="GO:0009239">
    <property type="term" value="P:enterobactin biosynthetic process"/>
    <property type="evidence" value="ECO:0007669"/>
    <property type="project" value="TreeGrafter"/>
</dbReference>
<protein>
    <submittedName>
        <fullName evidence="5">Amino acid adenylation domain-containing protein</fullName>
    </submittedName>
</protein>
<dbReference type="PROSITE" id="PS50075">
    <property type="entry name" value="CARRIER"/>
    <property type="match status" value="1"/>
</dbReference>
<name>A0A1H0FB88_9PSEU</name>
<dbReference type="EMBL" id="FNJB01000001">
    <property type="protein sequence ID" value="SDN91958.1"/>
    <property type="molecule type" value="Genomic_DNA"/>
</dbReference>
<keyword evidence="2" id="KW-0596">Phosphopantetheine</keyword>
<dbReference type="Gene3D" id="3.30.559.10">
    <property type="entry name" value="Chloramphenicol acetyltransferase-like domain"/>
    <property type="match status" value="1"/>
</dbReference>
<keyword evidence="6" id="KW-1185">Reference proteome</keyword>
<dbReference type="InterPro" id="IPR023213">
    <property type="entry name" value="CAT-like_dom_sf"/>
</dbReference>
<accession>A0A1H0FB88</accession>
<dbReference type="NCBIfam" id="TIGR01733">
    <property type="entry name" value="AA-adenyl-dom"/>
    <property type="match status" value="1"/>
</dbReference>
<reference evidence="6" key="1">
    <citation type="submission" date="2016-10" db="EMBL/GenBank/DDBJ databases">
        <authorList>
            <person name="Varghese N."/>
            <person name="Submissions S."/>
        </authorList>
    </citation>
    <scope>NUCLEOTIDE SEQUENCE [LARGE SCALE GENOMIC DNA]</scope>
    <source>
        <strain evidence="6">IBRC-M 10655</strain>
    </source>
</reference>
<dbReference type="InterPro" id="IPR025110">
    <property type="entry name" value="AMP-bd_C"/>
</dbReference>
<dbReference type="InterPro" id="IPR020845">
    <property type="entry name" value="AMP-binding_CS"/>
</dbReference>
<dbReference type="STRING" id="504798.SAMN05421871_103565"/>
<dbReference type="PANTHER" id="PTHR45527:SF1">
    <property type="entry name" value="FATTY ACID SYNTHASE"/>
    <property type="match status" value="1"/>
</dbReference>
<dbReference type="SUPFAM" id="SSF52777">
    <property type="entry name" value="CoA-dependent acyltransferases"/>
    <property type="match status" value="2"/>
</dbReference>
<dbReference type="InterPro" id="IPR020806">
    <property type="entry name" value="PKS_PP-bd"/>
</dbReference>
<dbReference type="SMART" id="SM00823">
    <property type="entry name" value="PKS_PP"/>
    <property type="match status" value="1"/>
</dbReference>
<gene>
    <name evidence="5" type="ORF">SAMN05192558_101305</name>
</gene>
<feature type="domain" description="Carrier" evidence="4">
    <location>
        <begin position="1056"/>
        <end position="1132"/>
    </location>
</feature>
<dbReference type="RefSeq" id="WP_091368779.1">
    <property type="nucleotide sequence ID" value="NZ_FNDV01000003.1"/>
</dbReference>
<dbReference type="GO" id="GO:0009366">
    <property type="term" value="C:enterobactin synthetase complex"/>
    <property type="evidence" value="ECO:0007669"/>
    <property type="project" value="TreeGrafter"/>
</dbReference>
<dbReference type="GO" id="GO:0005829">
    <property type="term" value="C:cytosol"/>
    <property type="evidence" value="ECO:0007669"/>
    <property type="project" value="TreeGrafter"/>
</dbReference>
<dbReference type="Gene3D" id="3.40.50.12780">
    <property type="entry name" value="N-terminal domain of ligase-like"/>
    <property type="match status" value="1"/>
</dbReference>
<dbReference type="Pfam" id="PF00550">
    <property type="entry name" value="PP-binding"/>
    <property type="match status" value="1"/>
</dbReference>
<dbReference type="InterPro" id="IPR009081">
    <property type="entry name" value="PP-bd_ACP"/>
</dbReference>
<evidence type="ECO:0000256" key="1">
    <source>
        <dbReference type="ARBA" id="ARBA00001957"/>
    </source>
</evidence>
<dbReference type="GO" id="GO:0008610">
    <property type="term" value="P:lipid biosynthetic process"/>
    <property type="evidence" value="ECO:0007669"/>
    <property type="project" value="UniProtKB-ARBA"/>
</dbReference>
<dbReference type="PANTHER" id="PTHR45527">
    <property type="entry name" value="NONRIBOSOMAL PEPTIDE SYNTHETASE"/>
    <property type="match status" value="1"/>
</dbReference>
<dbReference type="InterPro" id="IPR010071">
    <property type="entry name" value="AA_adenyl_dom"/>
</dbReference>
<dbReference type="Gene3D" id="1.10.1200.10">
    <property type="entry name" value="ACP-like"/>
    <property type="match status" value="2"/>
</dbReference>
<dbReference type="OrthoDB" id="2472181at2"/>
<dbReference type="Pfam" id="PF00668">
    <property type="entry name" value="Condensation"/>
    <property type="match status" value="1"/>
</dbReference>
<evidence type="ECO:0000259" key="4">
    <source>
        <dbReference type="PROSITE" id="PS50075"/>
    </source>
</evidence>
<organism evidence="5 6">
    <name type="scientific">Actinokineospora alba</name>
    <dbReference type="NCBI Taxonomy" id="504798"/>
    <lineage>
        <taxon>Bacteria</taxon>
        <taxon>Bacillati</taxon>
        <taxon>Actinomycetota</taxon>
        <taxon>Actinomycetes</taxon>
        <taxon>Pseudonocardiales</taxon>
        <taxon>Pseudonocardiaceae</taxon>
        <taxon>Actinokineospora</taxon>
    </lineage>
</organism>
<dbReference type="InterPro" id="IPR001242">
    <property type="entry name" value="Condensation_dom"/>
</dbReference>
<dbReference type="InterPro" id="IPR042099">
    <property type="entry name" value="ANL_N_sf"/>
</dbReference>
<dbReference type="AlphaFoldDB" id="A0A1H0FB88"/>
<evidence type="ECO:0000256" key="3">
    <source>
        <dbReference type="ARBA" id="ARBA00022553"/>
    </source>
</evidence>
<evidence type="ECO:0000313" key="6">
    <source>
        <dbReference type="Proteomes" id="UP000199651"/>
    </source>
</evidence>
<dbReference type="Pfam" id="PF13193">
    <property type="entry name" value="AMP-binding_C"/>
    <property type="match status" value="1"/>
</dbReference>
<keyword evidence="3" id="KW-0597">Phosphoprotein</keyword>
<dbReference type="InterPro" id="IPR045851">
    <property type="entry name" value="AMP-bd_C_sf"/>
</dbReference>
<dbReference type="Proteomes" id="UP000199651">
    <property type="component" value="Unassembled WGS sequence"/>
</dbReference>
<evidence type="ECO:0000313" key="5">
    <source>
        <dbReference type="EMBL" id="SDN91958.1"/>
    </source>
</evidence>
<dbReference type="GO" id="GO:0031177">
    <property type="term" value="F:phosphopantetheine binding"/>
    <property type="evidence" value="ECO:0007669"/>
    <property type="project" value="InterPro"/>
</dbReference>
<proteinExistence type="predicted"/>
<comment type="cofactor">
    <cofactor evidence="1">
        <name>pantetheine 4'-phosphate</name>
        <dbReference type="ChEBI" id="CHEBI:47942"/>
    </cofactor>
</comment>
<dbReference type="Gene3D" id="3.30.300.30">
    <property type="match status" value="1"/>
</dbReference>
<dbReference type="InterPro" id="IPR000873">
    <property type="entry name" value="AMP-dep_synth/lig_dom"/>
</dbReference>
<dbReference type="GO" id="GO:0043041">
    <property type="term" value="P:amino acid activation for nonribosomal peptide biosynthetic process"/>
    <property type="evidence" value="ECO:0007669"/>
    <property type="project" value="TreeGrafter"/>
</dbReference>